<evidence type="ECO:0000256" key="3">
    <source>
        <dbReference type="ARBA" id="ARBA00022525"/>
    </source>
</evidence>
<dbReference type="EnsemblMetazoa" id="AFUN007245-RA">
    <property type="protein sequence ID" value="AFUN007245-PA"/>
    <property type="gene ID" value="AFUN007245"/>
</dbReference>
<dbReference type="Gene3D" id="1.10.238.20">
    <property type="entry name" value="Pheromone/general odorant binding protein domain"/>
    <property type="match status" value="2"/>
</dbReference>
<dbReference type="VEuPathDB" id="VectorBase:AFUN007245"/>
<evidence type="ECO:0000256" key="1">
    <source>
        <dbReference type="ARBA" id="ARBA00004613"/>
    </source>
</evidence>
<proteinExistence type="inferred from homology"/>
<dbReference type="Pfam" id="PF01395">
    <property type="entry name" value="PBP_GOBP"/>
    <property type="match status" value="2"/>
</dbReference>
<keyword evidence="5" id="KW-1015">Disulfide bond</keyword>
<dbReference type="FunFam" id="1.10.238.20:FF:000002">
    <property type="entry name" value="AGAP000641-PA"/>
    <property type="match status" value="1"/>
</dbReference>
<evidence type="ECO:0000256" key="5">
    <source>
        <dbReference type="ARBA" id="ARBA00023157"/>
    </source>
</evidence>
<dbReference type="AlphaFoldDB" id="A0A182RLX3"/>
<dbReference type="SUPFAM" id="SSF47565">
    <property type="entry name" value="Insect pheromone/odorant-binding proteins"/>
    <property type="match status" value="2"/>
</dbReference>
<dbReference type="InterPro" id="IPR036728">
    <property type="entry name" value="PBP_GOBP_sf"/>
</dbReference>
<evidence type="ECO:0000313" key="6">
    <source>
        <dbReference type="EnsemblMetazoa" id="AFUN007245-PA"/>
    </source>
</evidence>
<evidence type="ECO:0008006" key="7">
    <source>
        <dbReference type="Google" id="ProtNLM"/>
    </source>
</evidence>
<dbReference type="PANTHER" id="PTHR11857">
    <property type="entry name" value="ODORANT BINDING PROTEIN-RELATED"/>
    <property type="match status" value="1"/>
</dbReference>
<reference evidence="6" key="1">
    <citation type="submission" date="2020-05" db="UniProtKB">
        <authorList>
            <consortium name="EnsemblMetazoa"/>
        </authorList>
    </citation>
    <scope>IDENTIFICATION</scope>
    <source>
        <strain evidence="6">FUMOZ</strain>
    </source>
</reference>
<keyword evidence="4" id="KW-0732">Signal</keyword>
<name>A0A182RLX3_ANOFN</name>
<accession>A0A182RLX3</accession>
<protein>
    <recommendedName>
        <fullName evidence="7">Odorant-binding protein</fullName>
    </recommendedName>
</protein>
<dbReference type="InterPro" id="IPR006170">
    <property type="entry name" value="PBP/GOBP"/>
</dbReference>
<dbReference type="GO" id="GO:0007608">
    <property type="term" value="P:sensory perception of smell"/>
    <property type="evidence" value="ECO:0007669"/>
    <property type="project" value="TreeGrafter"/>
</dbReference>
<sequence length="337" mass="38564">MRQAVGVGLVAIIALSLTGCYSSLDVPHLTLTKSFMRALQDCMEYLQVPSYRYAEYVSNNYPDDPETKCLLRCVGLNLRWWNDTSGVQTAVMERFFHPDDVDAEYENRTAQCLEQELTNGTDLSDRCCVAYERFRCYLQYYGNLVPCALFTPEDDSRYVRAAQDCIEFLQVPEKLLKSYAAASFPDAPETRCLLRCFFLRTGVFHTDTGFDVDRLYTRDYTHLDERYLAQETQTKLNELRGSVGDQCTEVYLAYRDVLGELGRAFLEYDVLRSAARLALGEVLQEPSTTTTACPEISDYNYKELNCQKCGDLFLSPTGRLSCPKCLRNSSPFSKYFF</sequence>
<dbReference type="SMART" id="SM00708">
    <property type="entry name" value="PhBP"/>
    <property type="match status" value="2"/>
</dbReference>
<evidence type="ECO:0000256" key="2">
    <source>
        <dbReference type="ARBA" id="ARBA00008098"/>
    </source>
</evidence>
<dbReference type="GO" id="GO:0005549">
    <property type="term" value="F:odorant binding"/>
    <property type="evidence" value="ECO:0007669"/>
    <property type="project" value="InterPro"/>
</dbReference>
<dbReference type="PROSITE" id="PS51257">
    <property type="entry name" value="PROKAR_LIPOPROTEIN"/>
    <property type="match status" value="1"/>
</dbReference>
<organism evidence="6">
    <name type="scientific">Anopheles funestus</name>
    <name type="common">African malaria mosquito</name>
    <dbReference type="NCBI Taxonomy" id="62324"/>
    <lineage>
        <taxon>Eukaryota</taxon>
        <taxon>Metazoa</taxon>
        <taxon>Ecdysozoa</taxon>
        <taxon>Arthropoda</taxon>
        <taxon>Hexapoda</taxon>
        <taxon>Insecta</taxon>
        <taxon>Pterygota</taxon>
        <taxon>Neoptera</taxon>
        <taxon>Endopterygota</taxon>
        <taxon>Diptera</taxon>
        <taxon>Nematocera</taxon>
        <taxon>Culicoidea</taxon>
        <taxon>Culicidae</taxon>
        <taxon>Anophelinae</taxon>
        <taxon>Anopheles</taxon>
    </lineage>
</organism>
<dbReference type="CDD" id="cd23992">
    <property type="entry name" value="PBP_GOBP"/>
    <property type="match status" value="2"/>
</dbReference>
<keyword evidence="3" id="KW-0964">Secreted</keyword>
<dbReference type="STRING" id="62324.A0A182RLX3"/>
<dbReference type="VEuPathDB" id="VectorBase:AFUN2_006012"/>
<evidence type="ECO:0000256" key="4">
    <source>
        <dbReference type="ARBA" id="ARBA00022729"/>
    </source>
</evidence>
<comment type="subcellular location">
    <subcellularLocation>
        <location evidence="1">Secreted</location>
    </subcellularLocation>
</comment>
<dbReference type="GO" id="GO:0005615">
    <property type="term" value="C:extracellular space"/>
    <property type="evidence" value="ECO:0007669"/>
    <property type="project" value="TreeGrafter"/>
</dbReference>
<comment type="similarity">
    <text evidence="2">Belongs to the PBP/GOBP family.</text>
</comment>
<dbReference type="FunFam" id="1.10.238.20:FF:000003">
    <property type="entry name" value="AGAP010409-PA"/>
    <property type="match status" value="1"/>
</dbReference>
<dbReference type="PANTHER" id="PTHR11857:SF46">
    <property type="entry name" value="GENERAL ODORANT-BINDING PROTEIN 99A-RELATED"/>
    <property type="match status" value="1"/>
</dbReference>